<evidence type="ECO:0000313" key="1">
    <source>
        <dbReference type="EMBL" id="STL07916.1"/>
    </source>
</evidence>
<dbReference type="EMBL" id="UGEB01000001">
    <property type="protein sequence ID" value="STL07916.1"/>
    <property type="molecule type" value="Genomic_DNA"/>
</dbReference>
<dbReference type="GO" id="GO:0032259">
    <property type="term" value="P:methylation"/>
    <property type="evidence" value="ECO:0007669"/>
    <property type="project" value="UniProtKB-KW"/>
</dbReference>
<organism evidence="1 2">
    <name type="scientific">Escherichia coli</name>
    <dbReference type="NCBI Taxonomy" id="562"/>
    <lineage>
        <taxon>Bacteria</taxon>
        <taxon>Pseudomonadati</taxon>
        <taxon>Pseudomonadota</taxon>
        <taxon>Gammaproteobacteria</taxon>
        <taxon>Enterobacterales</taxon>
        <taxon>Enterobacteriaceae</taxon>
        <taxon>Escherichia</taxon>
    </lineage>
</organism>
<sequence>MVSRRVQALLDQLRAQGIQDEQVLNALAAVPREKIR</sequence>
<protein>
    <submittedName>
        <fullName evidence="1">Protein-L-isoaspartate O-methyltransferase</fullName>
        <ecNumber evidence="1">2.1.1.77</ecNumber>
    </submittedName>
</protein>
<dbReference type="Proteomes" id="UP000255543">
    <property type="component" value="Unassembled WGS sequence"/>
</dbReference>
<dbReference type="GO" id="GO:0004719">
    <property type="term" value="F:protein-L-isoaspartate (D-aspartate) O-methyltransferase activity"/>
    <property type="evidence" value="ECO:0007669"/>
    <property type="project" value="UniProtKB-EC"/>
</dbReference>
<name>A0A377AHF6_ECOLX</name>
<keyword evidence="1" id="KW-0489">Methyltransferase</keyword>
<accession>A0A377AHF6</accession>
<evidence type="ECO:0000313" key="2">
    <source>
        <dbReference type="Proteomes" id="UP000255543"/>
    </source>
</evidence>
<reference evidence="1 2" key="1">
    <citation type="submission" date="2018-06" db="EMBL/GenBank/DDBJ databases">
        <authorList>
            <consortium name="Pathogen Informatics"/>
            <person name="Doyle S."/>
        </authorList>
    </citation>
    <scope>NUCLEOTIDE SEQUENCE [LARGE SCALE GENOMIC DNA]</scope>
    <source>
        <strain evidence="1 2">NCTC8179</strain>
    </source>
</reference>
<proteinExistence type="predicted"/>
<dbReference type="EC" id="2.1.1.77" evidence="1"/>
<dbReference type="AlphaFoldDB" id="A0A377AHF6"/>
<keyword evidence="1" id="KW-0808">Transferase</keyword>
<gene>
    <name evidence="1" type="primary">pcm_1</name>
    <name evidence="1" type="ORF">NCTC8179_06732</name>
</gene>